<evidence type="ECO:0000256" key="3">
    <source>
        <dbReference type="ARBA" id="ARBA00022614"/>
    </source>
</evidence>
<dbReference type="SMR" id="F5H6F7"/>
<protein>
    <submittedName>
        <fullName evidence="6">Leucine rich repeat containing 51</fullName>
    </submittedName>
    <submittedName>
        <fullName evidence="5">cDNA, FLJ79541, highly similar to Leucine-rich repeat-containing protein 51</fullName>
    </submittedName>
</protein>
<dbReference type="GO" id="GO:0005737">
    <property type="term" value="C:cytoplasm"/>
    <property type="evidence" value="ECO:0007669"/>
    <property type="project" value="UniProtKB-SubCell"/>
</dbReference>
<evidence type="ECO:0007829" key="9">
    <source>
        <dbReference type="ProteomicsDB" id="F5H6F7"/>
    </source>
</evidence>
<reference evidence="6" key="2">
    <citation type="journal article" date="2004" name="Nature">
        <title>Finishing the euchromatic sequence of the human genome.</title>
        <authorList>
            <consortium name="International Human Genome Sequencing Consortium"/>
        </authorList>
    </citation>
    <scope>NUCLEOTIDE SEQUENCE [LARGE SCALE GENOMIC DNA]</scope>
</reference>
<gene>
    <name evidence="6" type="primary">LRRC51</name>
</gene>
<sequence>MEEEKGYRQYVLCTLSRITTFDFSGVTKADRTTAEVWKRMNIKPKKAWTKQNTL</sequence>
<dbReference type="Ensembl" id="ENST00000539587.6">
    <property type="protein sequence ID" value="ENSP00000437649.2"/>
    <property type="gene ID" value="ENSG00000184154.16"/>
</dbReference>
<reference evidence="6 7" key="3">
    <citation type="journal article" date="2006" name="Nature">
        <title>Human chromosome 11 DNA sequence and analysis including novel gene identification.</title>
        <authorList>
            <person name="Taylor T.D."/>
            <person name="Noguchi H."/>
            <person name="Totoki Y."/>
            <person name="Toyoda A."/>
            <person name="Kuroki Y."/>
            <person name="Dewar K."/>
            <person name="Lloyd C."/>
            <person name="Itoh T."/>
            <person name="Takeda T."/>
            <person name="Kim D.W."/>
            <person name="She X."/>
            <person name="Barlow K.F."/>
            <person name="Bloom T."/>
            <person name="Bruford E."/>
            <person name="Chang J.L."/>
            <person name="Cuomo C.A."/>
            <person name="Eichler E."/>
            <person name="FitzGerald M.G."/>
            <person name="Jaffe D.B."/>
            <person name="LaButti K."/>
            <person name="Nicol R."/>
            <person name="Park H.S."/>
            <person name="Seaman C."/>
            <person name="Sougnez C."/>
            <person name="Yang X."/>
            <person name="Zimmer A.R."/>
            <person name="Zody M.C."/>
            <person name="Birren B.W."/>
            <person name="Nusbaum C."/>
            <person name="Fujiyama A."/>
            <person name="Hattori M."/>
            <person name="Rogers J."/>
            <person name="Lander E.S."/>
            <person name="Sakaki Y."/>
        </authorList>
    </citation>
    <scope>NUCLEOTIDE SEQUENCE [LARGE SCALE GENOMIC DNA]</scope>
</reference>
<dbReference type="ChiTaRS" id="LRTOMT">
    <property type="organism name" value="human"/>
</dbReference>
<dbReference type="EMBL" id="AP002490">
    <property type="status" value="NOT_ANNOTATED_CDS"/>
    <property type="molecule type" value="Genomic_DNA"/>
</dbReference>
<dbReference type="Proteomes" id="UP000005640">
    <property type="component" value="Chromosome 11"/>
</dbReference>
<dbReference type="ExpressionAtlas" id="F5H6F7">
    <property type="expression patterns" value="baseline and differential"/>
</dbReference>
<reference evidence="6" key="5">
    <citation type="submission" date="2025-05" db="UniProtKB">
        <authorList>
            <consortium name="Ensembl"/>
        </authorList>
    </citation>
    <scope>IDENTIFICATION</scope>
</reference>
<keyword evidence="8 9" id="KW-1267">Proteomics identification</keyword>
<dbReference type="OpenTargets" id="ENSG00000184154"/>
<dbReference type="PANTHER" id="PTHR46545">
    <property type="entry name" value="LEUCINE-RICH REPEAT-CONTAINING PROTEIN 51"/>
    <property type="match status" value="1"/>
</dbReference>
<dbReference type="HOGENOM" id="CLU_3241900_0_0_1"/>
<evidence type="ECO:0000256" key="4">
    <source>
        <dbReference type="ARBA" id="ARBA00022737"/>
    </source>
</evidence>
<dbReference type="Antibodypedia" id="34978">
    <property type="antibodies" value="54 antibodies from 16 providers"/>
</dbReference>
<dbReference type="UCSC" id="uc058eyn.1">
    <property type="organism name" value="human"/>
</dbReference>
<dbReference type="PANTHER" id="PTHR46545:SF1">
    <property type="entry name" value="LEUCINE-RICH REPEAT-CONTAINING PROTEIN 51"/>
    <property type="match status" value="1"/>
</dbReference>
<accession>F5H6F7</accession>
<reference evidence="5" key="4">
    <citation type="submission" date="2008-01" db="EMBL/GenBank/DDBJ databases">
        <title>NEDO human cDNA sequencing project.</title>
        <authorList>
            <person name="Wakamatsu A."/>
            <person name="Yamamoto J."/>
            <person name="Kimura K."/>
            <person name="Ishii S."/>
            <person name="Watanabe K."/>
            <person name="Sugiyama A."/>
            <person name="Murakawa K."/>
            <person name="Kaida T."/>
            <person name="Tsuchiya K."/>
            <person name="Fukuzumi Y."/>
            <person name="Kumagai A."/>
            <person name="Oishi Y."/>
            <person name="Yamamoto S."/>
            <person name="Ono Y."/>
            <person name="Komori Y."/>
            <person name="Yamazaki M."/>
            <person name="Kisu Y."/>
            <person name="Nishikawa T."/>
            <person name="Sugano S."/>
            <person name="Nomura N."/>
            <person name="Isogai T."/>
        </authorList>
    </citation>
    <scope>NUCLEOTIDE SEQUENCE</scope>
    <source>
        <tissue evidence="5">Testis</tissue>
    </source>
</reference>
<dbReference type="HGNC" id="HGNC:55526">
    <property type="gene designation" value="LRRC51"/>
</dbReference>
<reference evidence="6" key="1">
    <citation type="journal article" date="2001" name="Nature">
        <title>Initial sequencing and analysis of the human genome.</title>
        <authorList>
            <consortium name="International Human Genome Sequencing Consortium"/>
            <person name="Lander E.S."/>
            <person name="Linton L.M."/>
            <person name="Birren B."/>
            <person name="Nusbaum C."/>
            <person name="Zody M.C."/>
            <person name="Baldwin J."/>
            <person name="Devon K."/>
            <person name="Dewar K."/>
            <person name="Doyle M."/>
            <person name="FitzHugh W."/>
            <person name="Funke R."/>
            <person name="Gage D."/>
            <person name="Harris K."/>
            <person name="Heaford A."/>
            <person name="Howland J."/>
            <person name="Kann L."/>
            <person name="Lehoczky J."/>
            <person name="LeVine R."/>
            <person name="McEwan P."/>
            <person name="McKernan K."/>
            <person name="Meldrim J."/>
            <person name="Mesirov J.P."/>
            <person name="Miranda C."/>
            <person name="Morris W."/>
            <person name="Naylor J."/>
            <person name="Raymond C."/>
            <person name="Rosetti M."/>
            <person name="Santos R."/>
            <person name="Sheridan A."/>
            <person name="Sougnez C."/>
            <person name="Stange-Thomann N."/>
            <person name="Stojanovic N."/>
            <person name="Subramanian A."/>
            <person name="Wyman D."/>
            <person name="Rogers J."/>
            <person name="Sulston J."/>
            <person name="Ainscough R."/>
            <person name="Beck S."/>
            <person name="Bentley D."/>
            <person name="Burton J."/>
            <person name="Clee C."/>
            <person name="Carter N."/>
            <person name="Coulson A."/>
            <person name="Deadman R."/>
            <person name="Deloukas P."/>
            <person name="Dunham A."/>
            <person name="Dunham I."/>
            <person name="Durbin R."/>
            <person name="French L."/>
            <person name="Grafham D."/>
            <person name="Gregory S."/>
            <person name="Hubbard T."/>
            <person name="Humphray S."/>
            <person name="Hunt A."/>
            <person name="Jones M."/>
            <person name="Lloyd C."/>
            <person name="McMurray A."/>
            <person name="Matthews L."/>
            <person name="Mercer S."/>
            <person name="Milne S."/>
            <person name="Mullikin J.C."/>
            <person name="Mungall A."/>
            <person name="Plumb R."/>
            <person name="Ross M."/>
            <person name="Shownkeen R."/>
            <person name="Sims S."/>
            <person name="Waterston R.H."/>
            <person name="Wilson R.K."/>
            <person name="Hillier L.W."/>
            <person name="McPherson J.D."/>
            <person name="Marra M.A."/>
            <person name="Mardis E.R."/>
            <person name="Fulton L.A."/>
            <person name="Chinwalla A.T."/>
            <person name="Pepin K.H."/>
            <person name="Gish W.R."/>
            <person name="Chissoe S.L."/>
            <person name="Wendl M.C."/>
            <person name="Delehaunty K.D."/>
            <person name="Miner T.L."/>
            <person name="Delehaunty A."/>
            <person name="Kramer J.B."/>
            <person name="Cook L.L."/>
            <person name="Fulton R.S."/>
            <person name="Johnson D.L."/>
            <person name="Minx P.J."/>
            <person name="Clifton S.W."/>
            <person name="Hawkins T."/>
            <person name="Branscomb E."/>
            <person name="Predki P."/>
            <person name="Richardson P."/>
            <person name="Wenning S."/>
            <person name="Slezak T."/>
            <person name="Doggett N."/>
            <person name="Cheng J.F."/>
            <person name="Olsen A."/>
            <person name="Lucas S."/>
            <person name="Elkin C."/>
            <person name="Uberbacher E."/>
            <person name="Frazier M."/>
            <person name="Gibbs R.A."/>
            <person name="Muzny D.M."/>
            <person name="Scherer S.E."/>
            <person name="Bouck J.B."/>
            <person name="Sodergren E.J."/>
            <person name="Worley K.C."/>
            <person name="Rives C.M."/>
            <person name="Gorrell J.H."/>
            <person name="Metzker M.L."/>
            <person name="Naylor S.L."/>
            <person name="Kucherlapati R.S."/>
            <person name="Nelson D.L."/>
            <person name="Weinstock G.M."/>
            <person name="Sakaki Y."/>
            <person name="Fujiyama A."/>
            <person name="Hattori M."/>
            <person name="Yada T."/>
            <person name="Toyoda A."/>
            <person name="Itoh T."/>
            <person name="Kawagoe C."/>
            <person name="Watanabe H."/>
            <person name="Totoki Y."/>
            <person name="Taylor T."/>
            <person name="Weissenbach J."/>
            <person name="Heilig R."/>
            <person name="Saurin W."/>
            <person name="Artiguenave F."/>
            <person name="Brottier P."/>
            <person name="Bruls T."/>
            <person name="Pelletier E."/>
            <person name="Robert C."/>
            <person name="Wincker P."/>
            <person name="Smith D.R."/>
            <person name="Doucette-Stamm L."/>
            <person name="Rubenfield M."/>
            <person name="Weinstock K."/>
            <person name="Lee H.M."/>
            <person name="Dubois J."/>
            <person name="Rosenthal A."/>
            <person name="Platzer M."/>
            <person name="Nyakatura G."/>
            <person name="Taudien S."/>
            <person name="Rump A."/>
            <person name="Yang H."/>
            <person name="Yu J."/>
            <person name="Wang J."/>
            <person name="Huang G."/>
            <person name="Gu J."/>
            <person name="Hood L."/>
            <person name="Rowen L."/>
            <person name="Madan A."/>
            <person name="Qin S."/>
            <person name="Davis R.W."/>
            <person name="Federspiel N.A."/>
            <person name="Abola A.P."/>
            <person name="Proctor M.J."/>
            <person name="Myers R.M."/>
            <person name="Schmutz J."/>
            <person name="Dickson M."/>
            <person name="Grimwood J."/>
            <person name="Cox D.R."/>
            <person name="Olson M.V."/>
            <person name="Kaul R."/>
            <person name="Raymond C."/>
            <person name="Shimizu N."/>
            <person name="Kawasaki K."/>
            <person name="Minoshima S."/>
            <person name="Evans G.A."/>
            <person name="Athanasiou M."/>
            <person name="Schultz R."/>
            <person name="Roe B.A."/>
            <person name="Chen F."/>
            <person name="Pan H."/>
            <person name="Ramser J."/>
            <person name="Lehrach H."/>
            <person name="Reinhardt R."/>
            <person name="McCombie W.R."/>
            <person name="de la Bastide M."/>
            <person name="Dedhia N."/>
            <person name="Blocker H."/>
            <person name="Hornischer K."/>
            <person name="Nordsiek G."/>
            <person name="Agarwala R."/>
            <person name="Aravind L."/>
            <person name="Bailey J.A."/>
            <person name="Bateman A."/>
            <person name="Batzoglou S."/>
            <person name="Birney E."/>
            <person name="Bork P."/>
            <person name="Brown D.G."/>
            <person name="Burge C.B."/>
            <person name="Cerutti L."/>
            <person name="Chen H.C."/>
            <person name="Church D."/>
            <person name="Clamp M."/>
            <person name="Copley R.R."/>
            <person name="Doerks T."/>
            <person name="Eddy S.R."/>
            <person name="Eichler E.E."/>
            <person name="Furey T.S."/>
            <person name="Galagan J."/>
            <person name="Gilbert J.G."/>
            <person name="Harmon C."/>
            <person name="Hayashizaki Y."/>
            <person name="Haussler D."/>
            <person name="Hermjakob H."/>
            <person name="Hokamp K."/>
            <person name="Jang W."/>
            <person name="Johnson L.S."/>
            <person name="Jones T.A."/>
            <person name="Kasif S."/>
            <person name="Kaspryzk A."/>
            <person name="Kennedy S."/>
            <person name="Kent W.J."/>
            <person name="Kitts P."/>
            <person name="Koonin E.V."/>
            <person name="Korf I."/>
            <person name="Kulp D."/>
            <person name="Lancet D."/>
            <person name="Lowe T.M."/>
            <person name="McLysaght A."/>
            <person name="Mikkelsen T."/>
            <person name="Moran J.V."/>
            <person name="Mulder N."/>
            <person name="Pollara V.J."/>
            <person name="Ponting C.P."/>
            <person name="Schuler G."/>
            <person name="Schultz J."/>
            <person name="Slater G."/>
            <person name="Smit A.F."/>
            <person name="Stupka E."/>
            <person name="Szustakowski J."/>
            <person name="Thierry-Mieg D."/>
            <person name="Thierry-Mieg J."/>
            <person name="Wagner L."/>
            <person name="Wallis J."/>
            <person name="Wheeler R."/>
            <person name="Williams A."/>
            <person name="Wolf Y.I."/>
            <person name="Wolfe K.H."/>
            <person name="Yang S.P."/>
            <person name="Yeh R.F."/>
            <person name="Collins F."/>
            <person name="Guyer M.S."/>
            <person name="Peterson J."/>
            <person name="Felsenfeld A."/>
            <person name="Wetterstrand K.A."/>
            <person name="Patrinos A."/>
            <person name="Morgan M.J."/>
            <person name="de Jong P."/>
            <person name="Catanese J.J."/>
            <person name="Osoegawa K."/>
            <person name="Shizuya H."/>
            <person name="Choi S."/>
            <person name="Chen Y.J."/>
        </authorList>
    </citation>
    <scope>NUCLEOTIDE SEQUENCE [LARGE SCALE GENOMIC DNA]</scope>
</reference>
<dbReference type="Ensembl" id="ENST00000642510.1">
    <property type="protein sequence ID" value="ENSP00000496544.1"/>
    <property type="gene ID" value="ENSG00000184154.16"/>
</dbReference>
<dbReference type="VEuPathDB" id="HostDB:ENSG00000184154"/>
<dbReference type="AlphaFoldDB" id="F5H6F7"/>
<evidence type="ECO:0000256" key="2">
    <source>
        <dbReference type="ARBA" id="ARBA00022490"/>
    </source>
</evidence>
<dbReference type="Bgee" id="ENSG00000184154">
    <property type="expression patterns" value="Expressed in right testis and 100 other cell types or tissues"/>
</dbReference>
<dbReference type="EMBL" id="AP000812">
    <property type="status" value="NOT_ANNOTATED_CDS"/>
    <property type="molecule type" value="Genomic_DNA"/>
</dbReference>
<proteinExistence type="evidence at protein level"/>
<dbReference type="EMBL" id="AK315892">
    <property type="protein sequence ID" value="BAF98783.1"/>
    <property type="molecule type" value="mRNA"/>
</dbReference>
<keyword evidence="2" id="KW-0963">Cytoplasm</keyword>
<keyword evidence="4" id="KW-0677">Repeat</keyword>
<evidence type="ECO:0000313" key="7">
    <source>
        <dbReference type="Proteomes" id="UP000005640"/>
    </source>
</evidence>
<evidence type="ECO:0000313" key="5">
    <source>
        <dbReference type="EMBL" id="BAF98783.1"/>
    </source>
</evidence>
<evidence type="ECO:0000256" key="1">
    <source>
        <dbReference type="ARBA" id="ARBA00004496"/>
    </source>
</evidence>
<comment type="subcellular location">
    <subcellularLocation>
        <location evidence="1">Cytoplasm</location>
    </subcellularLocation>
</comment>
<name>F5H6F7_HUMAN</name>
<dbReference type="Ensembl" id="ENST00000539271.6">
    <property type="protein sequence ID" value="ENSP00000442267.2"/>
    <property type="gene ID" value="ENSG00000184154.16"/>
</dbReference>
<evidence type="ECO:0007829" key="8">
    <source>
        <dbReference type="PeptideAtlas" id="F5H6F7"/>
    </source>
</evidence>
<evidence type="ECO:0000313" key="6">
    <source>
        <dbReference type="Ensembl" id="ENSP00000437649.2"/>
    </source>
</evidence>
<accession>B0AZV1</accession>
<organism evidence="6 7">
    <name type="scientific">Homo sapiens</name>
    <name type="common">Human</name>
    <dbReference type="NCBI Taxonomy" id="9606"/>
    <lineage>
        <taxon>Eukaryota</taxon>
        <taxon>Metazoa</taxon>
        <taxon>Chordata</taxon>
        <taxon>Craniata</taxon>
        <taxon>Vertebrata</taxon>
        <taxon>Euteleostomi</taxon>
        <taxon>Mammalia</taxon>
        <taxon>Eutheria</taxon>
        <taxon>Euarchontoglires</taxon>
        <taxon>Primates</taxon>
        <taxon>Haplorrhini</taxon>
        <taxon>Catarrhini</taxon>
        <taxon>Hominidae</taxon>
        <taxon>Homo</taxon>
    </lineage>
</organism>
<keyword evidence="3" id="KW-0433">Leucine-rich repeat</keyword>
<keyword evidence="7" id="KW-1185">Reference proteome</keyword>
<dbReference type="GeneTree" id="ENSGT00510000047925"/>